<dbReference type="Pfam" id="PF07729">
    <property type="entry name" value="FCD"/>
    <property type="match status" value="1"/>
</dbReference>
<evidence type="ECO:0000259" key="4">
    <source>
        <dbReference type="PROSITE" id="PS50949"/>
    </source>
</evidence>
<gene>
    <name evidence="5" type="primary">yjjM</name>
    <name evidence="5" type="ordered locus">PANA_3800</name>
</gene>
<evidence type="ECO:0000256" key="2">
    <source>
        <dbReference type="ARBA" id="ARBA00023125"/>
    </source>
</evidence>
<dbReference type="KEGG" id="pam:PANA_3800"/>
<reference evidence="5 6" key="1">
    <citation type="journal article" date="2010" name="J. Bacteriol.">
        <title>Genome sequence of Pantoea ananatis LMG20103, the causative agent of Eucalyptus blight and dieback.</title>
        <authorList>
            <person name="De Maayer P."/>
            <person name="Chan W.Y."/>
            <person name="Venter S.N."/>
            <person name="Toth I.K."/>
            <person name="Birch P.R."/>
            <person name="Joubert F."/>
            <person name="Coutinho T.A."/>
        </authorList>
    </citation>
    <scope>NUCLEOTIDE SEQUENCE [LARGE SCALE GENOMIC DNA]</scope>
    <source>
        <strain evidence="5 6">LMG 20103</strain>
    </source>
</reference>
<feature type="domain" description="HTH gntR-type" evidence="4">
    <location>
        <begin position="20"/>
        <end position="90"/>
    </location>
</feature>
<proteinExistence type="predicted"/>
<evidence type="ECO:0000313" key="5">
    <source>
        <dbReference type="EMBL" id="ADD78967.1"/>
    </source>
</evidence>
<dbReference type="GO" id="GO:0003677">
    <property type="term" value="F:DNA binding"/>
    <property type="evidence" value="ECO:0007669"/>
    <property type="project" value="UniProtKB-KW"/>
</dbReference>
<dbReference type="GO" id="GO:0003700">
    <property type="term" value="F:DNA-binding transcription factor activity"/>
    <property type="evidence" value="ECO:0007669"/>
    <property type="project" value="InterPro"/>
</dbReference>
<dbReference type="InterPro" id="IPR008920">
    <property type="entry name" value="TF_FadR/GntR_C"/>
</dbReference>
<sequence length="319" mass="37500">MTVFLGLQWFLMHKKPEPLMSRSQNLRHNVINHMLESIAQGHIQSPLPPQAALAEMFNISRTTVRHALRYLHQRGVLENVKESWVIVREPEEQDSLSAVTPAIEQQASQVEKRFFDMINQRLLQPGDTFSELQLAKQANVSPVAVREFLLHFMRYNLLEPVKRGHWQMKKFSQEYAEKLFELREMLETHALTRFLNLPREDERWIQARDLLDRHRSMRETIASNYRHFAALDKELHWLILSAANNPFFNQSLEIISVIFHSHYQWDESDLKQRNIVALEEHMAILSALIGRRDVDALCALHNHLATAKRSMVRSINQYN</sequence>
<dbReference type="EMBL" id="CP001875">
    <property type="protein sequence ID" value="ADD78967.1"/>
    <property type="molecule type" value="Genomic_DNA"/>
</dbReference>
<evidence type="ECO:0000313" key="6">
    <source>
        <dbReference type="Proteomes" id="UP000001702"/>
    </source>
</evidence>
<dbReference type="InterPro" id="IPR011711">
    <property type="entry name" value="GntR_C"/>
</dbReference>
<keyword evidence="2" id="KW-0238">DNA-binding</keyword>
<dbReference type="PROSITE" id="PS50949">
    <property type="entry name" value="HTH_GNTR"/>
    <property type="match status" value="1"/>
</dbReference>
<dbReference type="SMART" id="SM00345">
    <property type="entry name" value="HTH_GNTR"/>
    <property type="match status" value="2"/>
</dbReference>
<organism evidence="5 6">
    <name type="scientific">Pantoea ananatis (strain LMG 20103)</name>
    <dbReference type="NCBI Taxonomy" id="706191"/>
    <lineage>
        <taxon>Bacteria</taxon>
        <taxon>Pseudomonadati</taxon>
        <taxon>Pseudomonadota</taxon>
        <taxon>Gammaproteobacteria</taxon>
        <taxon>Enterobacterales</taxon>
        <taxon>Erwiniaceae</taxon>
        <taxon>Pantoea</taxon>
    </lineage>
</organism>
<dbReference type="SUPFAM" id="SSF46785">
    <property type="entry name" value="Winged helix' DNA-binding domain"/>
    <property type="match status" value="2"/>
</dbReference>
<dbReference type="Pfam" id="PF00392">
    <property type="entry name" value="GntR"/>
    <property type="match status" value="1"/>
</dbReference>
<dbReference type="PANTHER" id="PTHR43537:SF51">
    <property type="entry name" value="HTH-TYPE TRANSCRIPTIONAL REGULATOR LGOR-RELATED"/>
    <property type="match status" value="1"/>
</dbReference>
<dbReference type="InterPro" id="IPR036390">
    <property type="entry name" value="WH_DNA-bd_sf"/>
</dbReference>
<dbReference type="InterPro" id="IPR036388">
    <property type="entry name" value="WH-like_DNA-bd_sf"/>
</dbReference>
<dbReference type="STRING" id="706191.PANA_3800"/>
<dbReference type="AlphaFoldDB" id="D4GDE2"/>
<keyword evidence="1" id="KW-0805">Transcription regulation</keyword>
<dbReference type="PRINTS" id="PR00035">
    <property type="entry name" value="HTHGNTR"/>
</dbReference>
<evidence type="ECO:0000256" key="3">
    <source>
        <dbReference type="ARBA" id="ARBA00023163"/>
    </source>
</evidence>
<dbReference type="InterPro" id="IPR000524">
    <property type="entry name" value="Tscrpt_reg_HTH_GntR"/>
</dbReference>
<dbReference type="eggNOG" id="COG1802">
    <property type="taxonomic scope" value="Bacteria"/>
</dbReference>
<dbReference type="PANTHER" id="PTHR43537">
    <property type="entry name" value="TRANSCRIPTIONAL REGULATOR, GNTR FAMILY"/>
    <property type="match status" value="1"/>
</dbReference>
<dbReference type="SUPFAM" id="SSF48008">
    <property type="entry name" value="GntR ligand-binding domain-like"/>
    <property type="match status" value="1"/>
</dbReference>
<dbReference type="Proteomes" id="UP000001702">
    <property type="component" value="Chromosome"/>
</dbReference>
<keyword evidence="6" id="KW-1185">Reference proteome</keyword>
<dbReference type="Gene3D" id="1.10.10.10">
    <property type="entry name" value="Winged helix-like DNA-binding domain superfamily/Winged helix DNA-binding domain"/>
    <property type="match status" value="2"/>
</dbReference>
<evidence type="ECO:0000256" key="1">
    <source>
        <dbReference type="ARBA" id="ARBA00023015"/>
    </source>
</evidence>
<name>D4GDE2_PANAM</name>
<dbReference type="SMART" id="SM00895">
    <property type="entry name" value="FCD"/>
    <property type="match status" value="1"/>
</dbReference>
<keyword evidence="3" id="KW-0804">Transcription</keyword>
<dbReference type="HOGENOM" id="CLU_082415_0_0_6"/>
<dbReference type="Gene3D" id="1.20.120.530">
    <property type="entry name" value="GntR ligand-binding domain-like"/>
    <property type="match status" value="1"/>
</dbReference>
<accession>D4GDE2</accession>
<protein>
    <submittedName>
        <fullName evidence="5">YjjM</fullName>
    </submittedName>
</protein>